<evidence type="ECO:0000256" key="1">
    <source>
        <dbReference type="ARBA" id="ARBA00000022"/>
    </source>
</evidence>
<dbReference type="AlphaFoldDB" id="A0A2D2B438"/>
<gene>
    <name evidence="4" type="ORF">CSW64_14635</name>
</gene>
<dbReference type="RefSeq" id="WP_099624268.1">
    <property type="nucleotide sequence ID" value="NZ_CP024201.1"/>
</dbReference>
<name>A0A2D2B438_9CAUL</name>
<evidence type="ECO:0000313" key="5">
    <source>
        <dbReference type="Proteomes" id="UP000228945"/>
    </source>
</evidence>
<evidence type="ECO:0000259" key="3">
    <source>
        <dbReference type="Pfam" id="PF08719"/>
    </source>
</evidence>
<comment type="catalytic activity">
    <reaction evidence="1">
        <text>5-amino-6-(5-phospho-D-ribosylamino)uracil + H2O = 5,6-diaminouracil + D-ribose 5-phosphate</text>
        <dbReference type="Rhea" id="RHEA:55020"/>
        <dbReference type="ChEBI" id="CHEBI:15377"/>
        <dbReference type="ChEBI" id="CHEBI:46252"/>
        <dbReference type="ChEBI" id="CHEBI:58453"/>
        <dbReference type="ChEBI" id="CHEBI:78346"/>
    </reaction>
</comment>
<dbReference type="KEGG" id="cmb:CSW64_14635"/>
<dbReference type="InterPro" id="IPR037238">
    <property type="entry name" value="YbiA-like_sf"/>
</dbReference>
<evidence type="ECO:0000256" key="2">
    <source>
        <dbReference type="ARBA" id="ARBA00000751"/>
    </source>
</evidence>
<dbReference type="GO" id="GO:0016787">
    <property type="term" value="F:hydrolase activity"/>
    <property type="evidence" value="ECO:0007669"/>
    <property type="project" value="UniProtKB-KW"/>
</dbReference>
<sequence length="172" mass="19056">MDGAPEVSEEDLPSPSGFTRFHPFIKGVFSQWHATPFDLEGRRFVTAEQWMMFAKARLFDDIARAEAILGAPDPGEQKRHGQQVAGFDQATWDRWKVDIVHRGSLAKFGQNDGALRQLLATGDAMLVEANPRDWIWGVGLSADDPAAQSPAAWKGSNLLGRILTDVKTRLAR</sequence>
<dbReference type="Pfam" id="PF08719">
    <property type="entry name" value="NADAR"/>
    <property type="match status" value="1"/>
</dbReference>
<proteinExistence type="predicted"/>
<dbReference type="EMBL" id="CP024201">
    <property type="protein sequence ID" value="ATQ45031.1"/>
    <property type="molecule type" value="Genomic_DNA"/>
</dbReference>
<dbReference type="Proteomes" id="UP000228945">
    <property type="component" value="Chromosome"/>
</dbReference>
<reference evidence="4 5" key="1">
    <citation type="submission" date="2017-10" db="EMBL/GenBank/DDBJ databases">
        <title>Genome sequence of Caulobacter mirabilis FWC38.</title>
        <authorList>
            <person name="Fiebig A."/>
            <person name="Crosson S."/>
        </authorList>
    </citation>
    <scope>NUCLEOTIDE SEQUENCE [LARGE SCALE GENOMIC DNA]</scope>
    <source>
        <strain evidence="4 5">FWC 38</strain>
    </source>
</reference>
<dbReference type="OrthoDB" id="164285at2"/>
<dbReference type="SUPFAM" id="SSF143990">
    <property type="entry name" value="YbiA-like"/>
    <property type="match status" value="1"/>
</dbReference>
<protein>
    <submittedName>
        <fullName evidence="4">GTP cyclohydrolase</fullName>
    </submittedName>
</protein>
<dbReference type="Gene3D" id="1.10.357.40">
    <property type="entry name" value="YbiA-like"/>
    <property type="match status" value="1"/>
</dbReference>
<dbReference type="CDD" id="cd15457">
    <property type="entry name" value="NADAR"/>
    <property type="match status" value="1"/>
</dbReference>
<dbReference type="NCBIfam" id="TIGR02464">
    <property type="entry name" value="ribofla_fusion"/>
    <property type="match status" value="1"/>
</dbReference>
<keyword evidence="4" id="KW-0378">Hydrolase</keyword>
<accession>A0A2D2B438</accession>
<feature type="domain" description="NADAR" evidence="3">
    <location>
        <begin position="26"/>
        <end position="170"/>
    </location>
</feature>
<evidence type="ECO:0000313" key="4">
    <source>
        <dbReference type="EMBL" id="ATQ45031.1"/>
    </source>
</evidence>
<comment type="catalytic activity">
    <reaction evidence="2">
        <text>2,5-diamino-6-hydroxy-4-(5-phosphoribosylamino)-pyrimidine + H2O = 2,5,6-triamino-4-hydroxypyrimidine + D-ribose 5-phosphate</text>
        <dbReference type="Rhea" id="RHEA:23436"/>
        <dbReference type="ChEBI" id="CHEBI:15377"/>
        <dbReference type="ChEBI" id="CHEBI:58614"/>
        <dbReference type="ChEBI" id="CHEBI:78346"/>
        <dbReference type="ChEBI" id="CHEBI:137796"/>
    </reaction>
</comment>
<organism evidence="4 5">
    <name type="scientific">Caulobacter mirabilis</name>
    <dbReference type="NCBI Taxonomy" id="69666"/>
    <lineage>
        <taxon>Bacteria</taxon>
        <taxon>Pseudomonadati</taxon>
        <taxon>Pseudomonadota</taxon>
        <taxon>Alphaproteobacteria</taxon>
        <taxon>Caulobacterales</taxon>
        <taxon>Caulobacteraceae</taxon>
        <taxon>Caulobacter</taxon>
    </lineage>
</organism>
<keyword evidence="5" id="KW-1185">Reference proteome</keyword>
<dbReference type="InterPro" id="IPR012816">
    <property type="entry name" value="NADAR"/>
</dbReference>